<reference evidence="2" key="1">
    <citation type="submission" date="2023-02" db="EMBL/GenBank/DDBJ databases">
        <title>Genome of toxic invasive species Heracleum sosnowskyi carries increased number of genes despite the absence of recent whole-genome duplications.</title>
        <authorList>
            <person name="Schelkunov M."/>
            <person name="Shtratnikova V."/>
            <person name="Makarenko M."/>
            <person name="Klepikova A."/>
            <person name="Omelchenko D."/>
            <person name="Novikova G."/>
            <person name="Obukhova E."/>
            <person name="Bogdanov V."/>
            <person name="Penin A."/>
            <person name="Logacheva M."/>
        </authorList>
    </citation>
    <scope>NUCLEOTIDE SEQUENCE</scope>
    <source>
        <strain evidence="2">Hsosn_3</strain>
        <tissue evidence="2">Leaf</tissue>
    </source>
</reference>
<evidence type="ECO:0000256" key="1">
    <source>
        <dbReference type="SAM" id="Phobius"/>
    </source>
</evidence>
<feature type="transmembrane region" description="Helical" evidence="1">
    <location>
        <begin position="12"/>
        <end position="34"/>
    </location>
</feature>
<dbReference type="AlphaFoldDB" id="A0AAD8IH36"/>
<reference evidence="2" key="2">
    <citation type="submission" date="2023-05" db="EMBL/GenBank/DDBJ databases">
        <authorList>
            <person name="Schelkunov M.I."/>
        </authorList>
    </citation>
    <scope>NUCLEOTIDE SEQUENCE</scope>
    <source>
        <strain evidence="2">Hsosn_3</strain>
        <tissue evidence="2">Leaf</tissue>
    </source>
</reference>
<organism evidence="2 3">
    <name type="scientific">Heracleum sosnowskyi</name>
    <dbReference type="NCBI Taxonomy" id="360622"/>
    <lineage>
        <taxon>Eukaryota</taxon>
        <taxon>Viridiplantae</taxon>
        <taxon>Streptophyta</taxon>
        <taxon>Embryophyta</taxon>
        <taxon>Tracheophyta</taxon>
        <taxon>Spermatophyta</taxon>
        <taxon>Magnoliopsida</taxon>
        <taxon>eudicotyledons</taxon>
        <taxon>Gunneridae</taxon>
        <taxon>Pentapetalae</taxon>
        <taxon>asterids</taxon>
        <taxon>campanulids</taxon>
        <taxon>Apiales</taxon>
        <taxon>Apiaceae</taxon>
        <taxon>Apioideae</taxon>
        <taxon>apioid superclade</taxon>
        <taxon>Tordylieae</taxon>
        <taxon>Tordyliinae</taxon>
        <taxon>Heracleum</taxon>
    </lineage>
</organism>
<comment type="caution">
    <text evidence="2">The sequence shown here is derived from an EMBL/GenBank/DDBJ whole genome shotgun (WGS) entry which is preliminary data.</text>
</comment>
<evidence type="ECO:0000313" key="2">
    <source>
        <dbReference type="EMBL" id="KAK1385747.1"/>
    </source>
</evidence>
<name>A0AAD8IH36_9APIA</name>
<accession>A0AAD8IH36</accession>
<dbReference type="Proteomes" id="UP001237642">
    <property type="component" value="Unassembled WGS sequence"/>
</dbReference>
<keyword evidence="1" id="KW-0472">Membrane</keyword>
<evidence type="ECO:0000313" key="3">
    <source>
        <dbReference type="Proteomes" id="UP001237642"/>
    </source>
</evidence>
<proteinExistence type="predicted"/>
<keyword evidence="1" id="KW-1133">Transmembrane helix</keyword>
<keyword evidence="1" id="KW-0812">Transmembrane</keyword>
<dbReference type="EMBL" id="JAUIZM010000005">
    <property type="protein sequence ID" value="KAK1385747.1"/>
    <property type="molecule type" value="Genomic_DNA"/>
</dbReference>
<sequence length="175" mass="20558">MSKVSEAFERIFIITHIYIVFLLGDGQFYIHYIVSAYIAKESEFKFKLVMLWCSKPAKWMLDSWIRSVCVCSFGYEQIHRWTFRSKICCEVPETEISCHTDILQSYCLIMELEIVAEQTQGFLLQRGVRIFHIVVPTHPENLRQVQRMHVVDKEVGHCAILVYTILMHSTIHSLL</sequence>
<keyword evidence="3" id="KW-1185">Reference proteome</keyword>
<gene>
    <name evidence="2" type="ORF">POM88_023482</name>
</gene>
<protein>
    <submittedName>
        <fullName evidence="2">Uncharacterized protein</fullName>
    </submittedName>
</protein>